<feature type="transmembrane region" description="Helical" evidence="8">
    <location>
        <begin position="54"/>
        <end position="75"/>
    </location>
</feature>
<feature type="domain" description="Amino acid transporter transmembrane" evidence="9">
    <location>
        <begin position="46"/>
        <end position="460"/>
    </location>
</feature>
<feature type="transmembrane region" description="Helical" evidence="8">
    <location>
        <begin position="321"/>
        <end position="343"/>
    </location>
</feature>
<keyword evidence="6 8" id="KW-0472">Membrane</keyword>
<feature type="transmembrane region" description="Helical" evidence="8">
    <location>
        <begin position="407"/>
        <end position="427"/>
    </location>
</feature>
<dbReference type="InterPro" id="IPR013057">
    <property type="entry name" value="AA_transpt_TM"/>
</dbReference>
<dbReference type="GO" id="GO:0006865">
    <property type="term" value="P:amino acid transport"/>
    <property type="evidence" value="ECO:0007669"/>
    <property type="project" value="UniProtKB-KW"/>
</dbReference>
<name>A0AAD5DP71_9CHLO</name>
<accession>A0AAD5DP71</accession>
<evidence type="ECO:0000313" key="10">
    <source>
        <dbReference type="EMBL" id="KAI7839385.1"/>
    </source>
</evidence>
<evidence type="ECO:0000256" key="7">
    <source>
        <dbReference type="SAM" id="MobiDB-lite"/>
    </source>
</evidence>
<sequence>MEAKTEETSSGRASGKALEAEPLELESGGDTKAYKRSTTRHEEEPTGSWLRGTWLLATSTAQPTLLGLPFGIAALGWPGGMVVLVVSGLATGYFNTLISSLFEYGGVRNLTYRDLAHHVMGQRHRFAYHFVLLLQFTVIIGVGIANLILAGQCLQSIYALYCGDSCTVKNYGWTFIAGLCLMIVAQLPSMSRAELVTLMTTVFLCTYSIIAVVLAGTQGGGKGADYSIPGNTINRVMNGFNALGIVAFCYANNIIPEIQATLRPDPATGSAVPPMKKAVLITTSLVSAVYIIVSVVGYWAYGNAVGGFLLDMLSHPAWLLTLAYIMCVIQLLVGEQVVEFVMFSSWEARFVRRFHRFKWLGREVTDAEGRTIRVPSRWTMLLIRVPYDLVITVVAAAFPFFSEIMGFVGAVGLTPLCFVMPVALHLVARGGSMSRMLWWFHVALATAFAGCGSLATVGSVRSIVLAIQQHDFFS</sequence>
<evidence type="ECO:0000256" key="8">
    <source>
        <dbReference type="SAM" id="Phobius"/>
    </source>
</evidence>
<feature type="transmembrane region" description="Helical" evidence="8">
    <location>
        <begin position="278"/>
        <end position="301"/>
    </location>
</feature>
<dbReference type="Pfam" id="PF01490">
    <property type="entry name" value="Aa_trans"/>
    <property type="match status" value="1"/>
</dbReference>
<keyword evidence="4" id="KW-0029">Amino-acid transport</keyword>
<feature type="transmembrane region" description="Helical" evidence="8">
    <location>
        <begin position="126"/>
        <end position="150"/>
    </location>
</feature>
<evidence type="ECO:0000259" key="9">
    <source>
        <dbReference type="Pfam" id="PF01490"/>
    </source>
</evidence>
<dbReference type="Proteomes" id="UP001205105">
    <property type="component" value="Unassembled WGS sequence"/>
</dbReference>
<feature type="transmembrane region" description="Helical" evidence="8">
    <location>
        <begin position="381"/>
        <end position="401"/>
    </location>
</feature>
<reference evidence="10" key="1">
    <citation type="submission" date="2020-11" db="EMBL/GenBank/DDBJ databases">
        <title>Chlorella ohadii genome sequencing and assembly.</title>
        <authorList>
            <person name="Murik O."/>
            <person name="Treves H."/>
            <person name="Kedem I."/>
            <person name="Shotland Y."/>
            <person name="Kaplan A."/>
        </authorList>
    </citation>
    <scope>NUCLEOTIDE SEQUENCE</scope>
    <source>
        <strain evidence="10">1</strain>
    </source>
</reference>
<protein>
    <recommendedName>
        <fullName evidence="9">Amino acid transporter transmembrane domain-containing protein</fullName>
    </recommendedName>
</protein>
<evidence type="ECO:0000256" key="5">
    <source>
        <dbReference type="ARBA" id="ARBA00022989"/>
    </source>
</evidence>
<evidence type="ECO:0000256" key="6">
    <source>
        <dbReference type="ARBA" id="ARBA00023136"/>
    </source>
</evidence>
<gene>
    <name evidence="10" type="ORF">COHA_006909</name>
</gene>
<evidence type="ECO:0000256" key="2">
    <source>
        <dbReference type="ARBA" id="ARBA00022448"/>
    </source>
</evidence>
<evidence type="ECO:0000256" key="1">
    <source>
        <dbReference type="ARBA" id="ARBA00004370"/>
    </source>
</evidence>
<feature type="transmembrane region" description="Helical" evidence="8">
    <location>
        <begin position="170"/>
        <end position="188"/>
    </location>
</feature>
<comment type="subcellular location">
    <subcellularLocation>
        <location evidence="1">Membrane</location>
    </subcellularLocation>
</comment>
<dbReference type="PANTHER" id="PTHR48017">
    <property type="entry name" value="OS05G0424000 PROTEIN-RELATED"/>
    <property type="match status" value="1"/>
</dbReference>
<keyword evidence="2" id="KW-0813">Transport</keyword>
<proteinExistence type="predicted"/>
<keyword evidence="3 8" id="KW-0812">Transmembrane</keyword>
<dbReference type="EMBL" id="JADXDR010000102">
    <property type="protein sequence ID" value="KAI7839385.1"/>
    <property type="molecule type" value="Genomic_DNA"/>
</dbReference>
<dbReference type="GO" id="GO:0016020">
    <property type="term" value="C:membrane"/>
    <property type="evidence" value="ECO:0007669"/>
    <property type="project" value="UniProtKB-SubCell"/>
</dbReference>
<evidence type="ECO:0000256" key="3">
    <source>
        <dbReference type="ARBA" id="ARBA00022692"/>
    </source>
</evidence>
<comment type="caution">
    <text evidence="10">The sequence shown here is derived from an EMBL/GenBank/DDBJ whole genome shotgun (WGS) entry which is preliminary data.</text>
</comment>
<evidence type="ECO:0000256" key="4">
    <source>
        <dbReference type="ARBA" id="ARBA00022970"/>
    </source>
</evidence>
<feature type="region of interest" description="Disordered" evidence="7">
    <location>
        <begin position="1"/>
        <end position="46"/>
    </location>
</feature>
<feature type="transmembrane region" description="Helical" evidence="8">
    <location>
        <begin position="195"/>
        <end position="216"/>
    </location>
</feature>
<keyword evidence="5 8" id="KW-1133">Transmembrane helix</keyword>
<evidence type="ECO:0000313" key="11">
    <source>
        <dbReference type="Proteomes" id="UP001205105"/>
    </source>
</evidence>
<keyword evidence="11" id="KW-1185">Reference proteome</keyword>
<feature type="transmembrane region" description="Helical" evidence="8">
    <location>
        <begin position="439"/>
        <end position="467"/>
    </location>
</feature>
<feature type="transmembrane region" description="Helical" evidence="8">
    <location>
        <begin position="236"/>
        <end position="255"/>
    </location>
</feature>
<dbReference type="AlphaFoldDB" id="A0AAD5DP71"/>
<organism evidence="10 11">
    <name type="scientific">Chlorella ohadii</name>
    <dbReference type="NCBI Taxonomy" id="2649997"/>
    <lineage>
        <taxon>Eukaryota</taxon>
        <taxon>Viridiplantae</taxon>
        <taxon>Chlorophyta</taxon>
        <taxon>core chlorophytes</taxon>
        <taxon>Trebouxiophyceae</taxon>
        <taxon>Chlorellales</taxon>
        <taxon>Chlorellaceae</taxon>
        <taxon>Chlorella clade</taxon>
        <taxon>Chlorella</taxon>
    </lineage>
</organism>